<feature type="region of interest" description="Disordered" evidence="1">
    <location>
        <begin position="74"/>
        <end position="107"/>
    </location>
</feature>
<evidence type="ECO:0000256" key="1">
    <source>
        <dbReference type="SAM" id="MobiDB-lite"/>
    </source>
</evidence>
<dbReference type="AlphaFoldDB" id="D8PTI9"/>
<name>D8PTI9_SCHCM</name>
<organism evidence="3">
    <name type="scientific">Schizophyllum commune (strain H4-8 / FGSC 9210)</name>
    <name type="common">Split gill fungus</name>
    <dbReference type="NCBI Taxonomy" id="578458"/>
    <lineage>
        <taxon>Eukaryota</taxon>
        <taxon>Fungi</taxon>
        <taxon>Dikarya</taxon>
        <taxon>Basidiomycota</taxon>
        <taxon>Agaricomycotina</taxon>
        <taxon>Agaricomycetes</taxon>
        <taxon>Agaricomycetidae</taxon>
        <taxon>Agaricales</taxon>
        <taxon>Schizophyllaceae</taxon>
        <taxon>Schizophyllum</taxon>
    </lineage>
</organism>
<proteinExistence type="predicted"/>
<evidence type="ECO:0000313" key="3">
    <source>
        <dbReference type="Proteomes" id="UP000007431"/>
    </source>
</evidence>
<feature type="compositionally biased region" description="Polar residues" evidence="1">
    <location>
        <begin position="414"/>
        <end position="423"/>
    </location>
</feature>
<feature type="region of interest" description="Disordered" evidence="1">
    <location>
        <begin position="348"/>
        <end position="423"/>
    </location>
</feature>
<feature type="compositionally biased region" description="Basic residues" evidence="1">
    <location>
        <begin position="368"/>
        <end position="384"/>
    </location>
</feature>
<dbReference type="VEuPathDB" id="FungiDB:SCHCODRAFT_02482920"/>
<keyword evidence="3" id="KW-1185">Reference proteome</keyword>
<accession>D8PTI9</accession>
<dbReference type="RefSeq" id="XP_003034736.1">
    <property type="nucleotide sequence ID" value="XM_003034690.1"/>
</dbReference>
<evidence type="ECO:0000313" key="2">
    <source>
        <dbReference type="EMBL" id="EFI99833.1"/>
    </source>
</evidence>
<feature type="compositionally biased region" description="Basic and acidic residues" evidence="1">
    <location>
        <begin position="400"/>
        <end position="413"/>
    </location>
</feature>
<feature type="compositionally biased region" description="Low complexity" evidence="1">
    <location>
        <begin position="295"/>
        <end position="306"/>
    </location>
</feature>
<protein>
    <submittedName>
        <fullName evidence="2">Uncharacterized protein</fullName>
    </submittedName>
</protein>
<sequence length="423" mass="47725">MSSLPETVWDPVHYDPPPEDGNLACLCSSREVSDDSGRPLDPLKVGDIRGIRAHLLYPLKCVVEEKYRDEITKLRGRSAKRSSAPASRASSRGRPKSARSATSQQSGFKKHRPCVIWDVTHRKEGDVDVFLMGTFDGSSFDHLPEAVKNYVVGVYVGEHVEDYSELYHIHTSPPWGAPSSSWLIPLRVTVAVDRLVVYNNDWMDQTTIGDESCPYINAESMKVLGTYHSDTVEYLDKVMTDPEKLDREAYILWEGTWIKRLFTKEGAEYSAELPAQRTKWAYIGVPSRWSDHQSGSRGSSSRSSSAFERRRRSGGSSTSEWQSIDEEHVDAYAEQVELQLAEQFESLDTEAQPAEEAPAGDGWTKVERKSKKSGKWQKGWKKLTRRAEAGLRKAARKLSPNRDNRPLPGRRDGSQSYNSETRP</sequence>
<dbReference type="KEGG" id="scm:SCHCO_02482920"/>
<feature type="compositionally biased region" description="Low complexity" evidence="1">
    <location>
        <begin position="81"/>
        <end position="90"/>
    </location>
</feature>
<dbReference type="OrthoDB" id="10653871at2759"/>
<feature type="region of interest" description="Disordered" evidence="1">
    <location>
        <begin position="288"/>
        <end position="324"/>
    </location>
</feature>
<dbReference type="Proteomes" id="UP000007431">
    <property type="component" value="Unassembled WGS sequence"/>
</dbReference>
<gene>
    <name evidence="2" type="ORF">SCHCODRAFT_231989</name>
</gene>
<reference evidence="2 3" key="1">
    <citation type="journal article" date="2010" name="Nat. Biotechnol.">
        <title>Genome sequence of the model mushroom Schizophyllum commune.</title>
        <authorList>
            <person name="Ohm R.A."/>
            <person name="de Jong J.F."/>
            <person name="Lugones L.G."/>
            <person name="Aerts A."/>
            <person name="Kothe E."/>
            <person name="Stajich J.E."/>
            <person name="de Vries R.P."/>
            <person name="Record E."/>
            <person name="Levasseur A."/>
            <person name="Baker S.E."/>
            <person name="Bartholomew K.A."/>
            <person name="Coutinho P.M."/>
            <person name="Erdmann S."/>
            <person name="Fowler T.J."/>
            <person name="Gathman A.C."/>
            <person name="Lombard V."/>
            <person name="Henrissat B."/>
            <person name="Knabe N."/>
            <person name="Kuees U."/>
            <person name="Lilly W.W."/>
            <person name="Lindquist E."/>
            <person name="Lucas S."/>
            <person name="Magnuson J.K."/>
            <person name="Piumi F."/>
            <person name="Raudaskoski M."/>
            <person name="Salamov A."/>
            <person name="Schmutz J."/>
            <person name="Schwarze F.W.M.R."/>
            <person name="vanKuyk P.A."/>
            <person name="Horton J.S."/>
            <person name="Grigoriev I.V."/>
            <person name="Woesten H.A.B."/>
        </authorList>
    </citation>
    <scope>NUCLEOTIDE SEQUENCE [LARGE SCALE GENOMIC DNA]</scope>
    <source>
        <strain evidence="3">H4-8 / FGSC 9210</strain>
    </source>
</reference>
<dbReference type="GeneID" id="9587039"/>
<dbReference type="HOGENOM" id="CLU_649172_0_0_1"/>
<dbReference type="InParanoid" id="D8PTI9"/>
<dbReference type="EMBL" id="GL377303">
    <property type="protein sequence ID" value="EFI99833.1"/>
    <property type="molecule type" value="Genomic_DNA"/>
</dbReference>